<comment type="similarity">
    <text evidence="2">Belongs to the DRAM/TMEM150 family.</text>
</comment>
<dbReference type="PANTHER" id="PTHR21324">
    <property type="entry name" value="FASTING-INDUCIBLE INTEGRAL MEMBRANE PROTEIN TM6P1-RELATED"/>
    <property type="match status" value="1"/>
</dbReference>
<dbReference type="AlphaFoldDB" id="A0A1A7YWE7"/>
<feature type="transmembrane region" description="Helical" evidence="6">
    <location>
        <begin position="100"/>
        <end position="121"/>
    </location>
</feature>
<evidence type="ECO:0000256" key="4">
    <source>
        <dbReference type="ARBA" id="ARBA00022989"/>
    </source>
</evidence>
<organism evidence="8">
    <name type="scientific">Iconisemion striatum</name>
    <dbReference type="NCBI Taxonomy" id="60296"/>
    <lineage>
        <taxon>Eukaryota</taxon>
        <taxon>Metazoa</taxon>
        <taxon>Chordata</taxon>
        <taxon>Craniata</taxon>
        <taxon>Vertebrata</taxon>
        <taxon>Euteleostomi</taxon>
        <taxon>Actinopterygii</taxon>
        <taxon>Neopterygii</taxon>
        <taxon>Teleostei</taxon>
        <taxon>Neoteleostei</taxon>
        <taxon>Acanthomorphata</taxon>
        <taxon>Ovalentaria</taxon>
        <taxon>Atherinomorphae</taxon>
        <taxon>Cyprinodontiformes</taxon>
        <taxon>Nothobranchiidae</taxon>
        <taxon>Iconisemion</taxon>
    </lineage>
</organism>
<feature type="transmembrane region" description="Helical" evidence="6">
    <location>
        <begin position="163"/>
        <end position="185"/>
    </location>
</feature>
<dbReference type="InterPro" id="IPR019402">
    <property type="entry name" value="CWH43_N"/>
</dbReference>
<accession>A0A1A7YWE7</accession>
<comment type="subcellular location">
    <subcellularLocation>
        <location evidence="1">Endomembrane system</location>
        <topology evidence="1">Multi-pass membrane protein</topology>
    </subcellularLocation>
</comment>
<proteinExistence type="inferred from homology"/>
<keyword evidence="5 6" id="KW-0472">Membrane</keyword>
<dbReference type="InterPro" id="IPR050911">
    <property type="entry name" value="DRAM/TMEM150_Autophagy_Mod"/>
</dbReference>
<protein>
    <submittedName>
        <fullName evidence="8">Transmembrane protein 150C</fullName>
    </submittedName>
</protein>
<keyword evidence="4 6" id="KW-1133">Transmembrane helix</keyword>
<feature type="transmembrane region" description="Helical" evidence="6">
    <location>
        <begin position="70"/>
        <end position="88"/>
    </location>
</feature>
<evidence type="ECO:0000256" key="1">
    <source>
        <dbReference type="ARBA" id="ARBA00004127"/>
    </source>
</evidence>
<evidence type="ECO:0000259" key="7">
    <source>
        <dbReference type="Pfam" id="PF10277"/>
    </source>
</evidence>
<evidence type="ECO:0000256" key="2">
    <source>
        <dbReference type="ARBA" id="ARBA00006565"/>
    </source>
</evidence>
<gene>
    <name evidence="8" type="primary">TMEM150C</name>
</gene>
<dbReference type="Pfam" id="PF10277">
    <property type="entry name" value="Frag1"/>
    <property type="match status" value="1"/>
</dbReference>
<reference evidence="8" key="1">
    <citation type="submission" date="2016-05" db="EMBL/GenBank/DDBJ databases">
        <authorList>
            <person name="Lavstsen T."/>
            <person name="Jespersen J.S."/>
        </authorList>
    </citation>
    <scope>NUCLEOTIDE SEQUENCE</scope>
    <source>
        <tissue evidence="8">Brain</tissue>
    </source>
</reference>
<dbReference type="PANTHER" id="PTHR21324:SF7">
    <property type="entry name" value="TRANSMEMBRANE PROTEIN 150C"/>
    <property type="match status" value="1"/>
</dbReference>
<dbReference type="EMBL" id="HADW01011525">
    <property type="protein sequence ID" value="SBP12925.1"/>
    <property type="molecule type" value="Transcribed_RNA"/>
</dbReference>
<evidence type="ECO:0000256" key="3">
    <source>
        <dbReference type="ARBA" id="ARBA00022692"/>
    </source>
</evidence>
<evidence type="ECO:0000256" key="5">
    <source>
        <dbReference type="ARBA" id="ARBA00023136"/>
    </source>
</evidence>
<sequence>MRNFSLWALLPPIFSVGTAAGLWMVYFVALYNEKVVPMSSEYRRTNGSLYPPFISVTGNFPPASCFFSEVMNMGAFLGFVIGLVRYLQLKKKIEKPWLNYVSAAGFLIGCFGMTLVGNFQLFEEDLIHNVGTLMTFGLGTVYCWMQSYITLKVNLNKEGKAVAIVRFLLSAAITICVVLKDALLLNPDRMHAARCQWALVMFFLAFIGTFTVEFRHFHLEIIVDTLEHPVGHLESSDVFTQHLEQL</sequence>
<name>A0A1A7YWE7_9TELE</name>
<evidence type="ECO:0000313" key="8">
    <source>
        <dbReference type="EMBL" id="SBP34514.1"/>
    </source>
</evidence>
<feature type="domain" description="CWH43-like N-terminal" evidence="7">
    <location>
        <begin position="7"/>
        <end position="217"/>
    </location>
</feature>
<keyword evidence="3 6" id="KW-0812">Transmembrane</keyword>
<feature type="transmembrane region" description="Helical" evidence="6">
    <location>
        <begin position="133"/>
        <end position="151"/>
    </location>
</feature>
<dbReference type="EMBL" id="HADX01012282">
    <property type="protein sequence ID" value="SBP34514.1"/>
    <property type="molecule type" value="Transcribed_RNA"/>
</dbReference>
<dbReference type="GO" id="GO:0012505">
    <property type="term" value="C:endomembrane system"/>
    <property type="evidence" value="ECO:0007669"/>
    <property type="project" value="UniProtKB-SubCell"/>
</dbReference>
<feature type="transmembrane region" description="Helical" evidence="6">
    <location>
        <begin position="197"/>
        <end position="214"/>
    </location>
</feature>
<feature type="transmembrane region" description="Helical" evidence="6">
    <location>
        <begin position="7"/>
        <end position="29"/>
    </location>
</feature>
<dbReference type="GO" id="GO:0005886">
    <property type="term" value="C:plasma membrane"/>
    <property type="evidence" value="ECO:0007669"/>
    <property type="project" value="TreeGrafter"/>
</dbReference>
<reference evidence="8" key="2">
    <citation type="submission" date="2016-06" db="EMBL/GenBank/DDBJ databases">
        <title>The genome of a short-lived fish provides insights into sex chromosome evolution and the genetic control of aging.</title>
        <authorList>
            <person name="Reichwald K."/>
            <person name="Felder M."/>
            <person name="Petzold A."/>
            <person name="Koch P."/>
            <person name="Groth M."/>
            <person name="Platzer M."/>
        </authorList>
    </citation>
    <scope>NUCLEOTIDE SEQUENCE</scope>
    <source>
        <tissue evidence="8">Brain</tissue>
    </source>
</reference>
<evidence type="ECO:0000256" key="6">
    <source>
        <dbReference type="SAM" id="Phobius"/>
    </source>
</evidence>